<reference evidence="2 3" key="1">
    <citation type="submission" date="2017-11" db="EMBL/GenBank/DDBJ databases">
        <title>Genomic Encyclopedia of Archaeal and Bacterial Type Strains, Phase II (KMG-II): From Individual Species to Whole Genera.</title>
        <authorList>
            <person name="Goeker M."/>
        </authorList>
    </citation>
    <scope>NUCLEOTIDE SEQUENCE [LARGE SCALE GENOMIC DNA]</scope>
    <source>
        <strain evidence="2 3">DSM 28175</strain>
    </source>
</reference>
<comment type="caution">
    <text evidence="2">The sequence shown here is derived from an EMBL/GenBank/DDBJ whole genome shotgun (WGS) entry which is preliminary data.</text>
</comment>
<dbReference type="SMART" id="SM00867">
    <property type="entry name" value="YceI"/>
    <property type="match status" value="1"/>
</dbReference>
<protein>
    <submittedName>
        <fullName evidence="2">Polyisoprenoid-binding protein YceI</fullName>
    </submittedName>
</protein>
<evidence type="ECO:0000313" key="3">
    <source>
        <dbReference type="Proteomes" id="UP000242687"/>
    </source>
</evidence>
<dbReference type="PANTHER" id="PTHR34406">
    <property type="entry name" value="PROTEIN YCEI"/>
    <property type="match status" value="1"/>
</dbReference>
<name>A0A2H9VVX4_9SPHI</name>
<dbReference type="InterPro" id="IPR036761">
    <property type="entry name" value="TTHA0802/YceI-like_sf"/>
</dbReference>
<dbReference type="Gene3D" id="2.40.128.110">
    <property type="entry name" value="Lipid/polyisoprenoid-binding, YceI-like"/>
    <property type="match status" value="1"/>
</dbReference>
<keyword evidence="3" id="KW-1185">Reference proteome</keyword>
<dbReference type="Proteomes" id="UP000242687">
    <property type="component" value="Unassembled WGS sequence"/>
</dbReference>
<feature type="domain" description="Lipid/polyisoprenoid-binding YceI-like" evidence="1">
    <location>
        <begin position="23"/>
        <end position="183"/>
    </location>
</feature>
<gene>
    <name evidence="2" type="ORF">CLV57_1990</name>
</gene>
<dbReference type="AlphaFoldDB" id="A0A2H9VVX4"/>
<accession>A0A2H9VVX4</accession>
<proteinExistence type="predicted"/>
<evidence type="ECO:0000313" key="2">
    <source>
        <dbReference type="EMBL" id="PJJ84968.1"/>
    </source>
</evidence>
<dbReference type="OrthoDB" id="951410at2"/>
<dbReference type="SUPFAM" id="SSF101874">
    <property type="entry name" value="YceI-like"/>
    <property type="match status" value="1"/>
</dbReference>
<evidence type="ECO:0000259" key="1">
    <source>
        <dbReference type="SMART" id="SM00867"/>
    </source>
</evidence>
<dbReference type="RefSeq" id="WP_100341127.1">
    <property type="nucleotide sequence ID" value="NZ_PGFJ01000001.1"/>
</dbReference>
<sequence length="193" mass="21408">MKKITYTLLLFFITLSSVLAQKKLPVDLKKSIINWIGHAEIGSYAPAGTLKLKTGFVTLRGNKITSANITVDMGSLKQDNEDMMTHLKDKEFFDVKTYPQSRVIIKSIIHGQALGTLTIKNKTGTVSFPVSISKENNDYVVTGTAIIDRTKYGIVYNSNSFFAGLGDKAIRNTFDIAFTLFVSAKSIETNQRE</sequence>
<dbReference type="EMBL" id="PGFJ01000001">
    <property type="protein sequence ID" value="PJJ84968.1"/>
    <property type="molecule type" value="Genomic_DNA"/>
</dbReference>
<dbReference type="InterPro" id="IPR007372">
    <property type="entry name" value="Lipid/polyisoprenoid-bd_YceI"/>
</dbReference>
<dbReference type="PANTHER" id="PTHR34406:SF1">
    <property type="entry name" value="PROTEIN YCEI"/>
    <property type="match status" value="1"/>
</dbReference>
<organism evidence="2 3">
    <name type="scientific">Mucilaginibacter auburnensis</name>
    <dbReference type="NCBI Taxonomy" id="1457233"/>
    <lineage>
        <taxon>Bacteria</taxon>
        <taxon>Pseudomonadati</taxon>
        <taxon>Bacteroidota</taxon>
        <taxon>Sphingobacteriia</taxon>
        <taxon>Sphingobacteriales</taxon>
        <taxon>Sphingobacteriaceae</taxon>
        <taxon>Mucilaginibacter</taxon>
    </lineage>
</organism>
<dbReference type="Pfam" id="PF04264">
    <property type="entry name" value="YceI"/>
    <property type="match status" value="1"/>
</dbReference>